<evidence type="ECO:0000259" key="13">
    <source>
        <dbReference type="PROSITE" id="PS50146"/>
    </source>
</evidence>
<keyword evidence="5" id="KW-0479">Metal-binding</keyword>
<feature type="domain" description="DAGKc" evidence="13">
    <location>
        <begin position="1"/>
        <end position="131"/>
    </location>
</feature>
<proteinExistence type="inferred from homology"/>
<keyword evidence="9" id="KW-0460">Magnesium</keyword>
<organism evidence="14 15">
    <name type="scientific">Peribacillus deserti</name>
    <dbReference type="NCBI Taxonomy" id="673318"/>
    <lineage>
        <taxon>Bacteria</taxon>
        <taxon>Bacillati</taxon>
        <taxon>Bacillota</taxon>
        <taxon>Bacilli</taxon>
        <taxon>Bacillales</taxon>
        <taxon>Bacillaceae</taxon>
        <taxon>Peribacillus</taxon>
    </lineage>
</organism>
<keyword evidence="8" id="KW-0067">ATP-binding</keyword>
<reference evidence="14 15" key="1">
    <citation type="submission" date="2021-01" db="EMBL/GenBank/DDBJ databases">
        <title>Genomic Encyclopedia of Type Strains, Phase IV (KMG-IV): sequencing the most valuable type-strain genomes for metagenomic binning, comparative biology and taxonomic classification.</title>
        <authorList>
            <person name="Goeker M."/>
        </authorList>
    </citation>
    <scope>NUCLEOTIDE SEQUENCE [LARGE SCALE GENOMIC DNA]</scope>
    <source>
        <strain evidence="14 15">DSM 105482</strain>
    </source>
</reference>
<gene>
    <name evidence="14" type="ORF">JOC77_000433</name>
</gene>
<keyword evidence="4" id="KW-0808">Transferase</keyword>
<evidence type="ECO:0000256" key="9">
    <source>
        <dbReference type="ARBA" id="ARBA00022842"/>
    </source>
</evidence>
<dbReference type="InterPro" id="IPR005218">
    <property type="entry name" value="Diacylglycerol/lipid_kinase"/>
</dbReference>
<comment type="caution">
    <text evidence="14">The sequence shown here is derived from an EMBL/GenBank/DDBJ whole genome shotgun (WGS) entry which is preliminary data.</text>
</comment>
<comment type="cofactor">
    <cofactor evidence="1">
        <name>Mg(2+)</name>
        <dbReference type="ChEBI" id="CHEBI:18420"/>
    </cofactor>
</comment>
<dbReference type="Pfam" id="PF19279">
    <property type="entry name" value="YegS_C"/>
    <property type="match status" value="1"/>
</dbReference>
<dbReference type="Gene3D" id="3.40.50.10330">
    <property type="entry name" value="Probable inorganic polyphosphate/atp-NAD kinase, domain 1"/>
    <property type="match status" value="1"/>
</dbReference>
<accession>A0ABS2QDH1</accession>
<evidence type="ECO:0000313" key="15">
    <source>
        <dbReference type="Proteomes" id="UP000823486"/>
    </source>
</evidence>
<dbReference type="PANTHER" id="PTHR12358">
    <property type="entry name" value="SPHINGOSINE KINASE"/>
    <property type="match status" value="1"/>
</dbReference>
<evidence type="ECO:0000256" key="5">
    <source>
        <dbReference type="ARBA" id="ARBA00022723"/>
    </source>
</evidence>
<comment type="similarity">
    <text evidence="2">Belongs to the diacylglycerol/lipid kinase family.</text>
</comment>
<dbReference type="InterPro" id="IPR017438">
    <property type="entry name" value="ATP-NAD_kinase_N"/>
</dbReference>
<keyword evidence="10" id="KW-0443">Lipid metabolism</keyword>
<evidence type="ECO:0000256" key="7">
    <source>
        <dbReference type="ARBA" id="ARBA00022777"/>
    </source>
</evidence>
<evidence type="ECO:0000256" key="10">
    <source>
        <dbReference type="ARBA" id="ARBA00023098"/>
    </source>
</evidence>
<evidence type="ECO:0000256" key="12">
    <source>
        <dbReference type="ARBA" id="ARBA00023264"/>
    </source>
</evidence>
<dbReference type="InterPro" id="IPR045540">
    <property type="entry name" value="YegS/DAGK_C"/>
</dbReference>
<dbReference type="SMART" id="SM00046">
    <property type="entry name" value="DAGKc"/>
    <property type="match status" value="1"/>
</dbReference>
<name>A0ABS2QDH1_9BACI</name>
<dbReference type="PROSITE" id="PS50146">
    <property type="entry name" value="DAGK"/>
    <property type="match status" value="1"/>
</dbReference>
<dbReference type="Gene3D" id="2.60.200.40">
    <property type="match status" value="1"/>
</dbReference>
<evidence type="ECO:0000313" key="14">
    <source>
        <dbReference type="EMBL" id="MBM7691030.1"/>
    </source>
</evidence>
<evidence type="ECO:0000256" key="11">
    <source>
        <dbReference type="ARBA" id="ARBA00023209"/>
    </source>
</evidence>
<dbReference type="InterPro" id="IPR016064">
    <property type="entry name" value="NAD/diacylglycerol_kinase_sf"/>
</dbReference>
<dbReference type="NCBIfam" id="TIGR00147">
    <property type="entry name" value="YegS/Rv2252/BmrU family lipid kinase"/>
    <property type="match status" value="1"/>
</dbReference>
<evidence type="ECO:0000256" key="6">
    <source>
        <dbReference type="ARBA" id="ARBA00022741"/>
    </source>
</evidence>
<dbReference type="PANTHER" id="PTHR12358:SF106">
    <property type="entry name" value="LIPID KINASE YEGS"/>
    <property type="match status" value="1"/>
</dbReference>
<dbReference type="InterPro" id="IPR050187">
    <property type="entry name" value="Lipid_Phosphate_FormReg"/>
</dbReference>
<keyword evidence="7 14" id="KW-0418">Kinase</keyword>
<dbReference type="EMBL" id="JAFBFI010000001">
    <property type="protein sequence ID" value="MBM7691030.1"/>
    <property type="molecule type" value="Genomic_DNA"/>
</dbReference>
<evidence type="ECO:0000256" key="8">
    <source>
        <dbReference type="ARBA" id="ARBA00022840"/>
    </source>
</evidence>
<keyword evidence="12" id="KW-1208">Phospholipid metabolism</keyword>
<keyword evidence="11" id="KW-0594">Phospholipid biosynthesis</keyword>
<evidence type="ECO:0000256" key="4">
    <source>
        <dbReference type="ARBA" id="ARBA00022679"/>
    </source>
</evidence>
<dbReference type="InterPro" id="IPR001206">
    <property type="entry name" value="Diacylglycerol_kinase_cat_dom"/>
</dbReference>
<evidence type="ECO:0000256" key="1">
    <source>
        <dbReference type="ARBA" id="ARBA00001946"/>
    </source>
</evidence>
<dbReference type="RefSeq" id="WP_204537874.1">
    <property type="nucleotide sequence ID" value="NZ_JAFBFI010000001.1"/>
</dbReference>
<dbReference type="GO" id="GO:0016301">
    <property type="term" value="F:kinase activity"/>
    <property type="evidence" value="ECO:0007669"/>
    <property type="project" value="UniProtKB-KW"/>
</dbReference>
<evidence type="ECO:0000256" key="2">
    <source>
        <dbReference type="ARBA" id="ARBA00005983"/>
    </source>
</evidence>
<dbReference type="Pfam" id="PF00781">
    <property type="entry name" value="DAGK_cat"/>
    <property type="match status" value="1"/>
</dbReference>
<keyword evidence="6" id="KW-0547">Nucleotide-binding</keyword>
<keyword evidence="15" id="KW-1185">Reference proteome</keyword>
<protein>
    <submittedName>
        <fullName evidence="14">YegS/Rv2252/BmrU family lipid kinase</fullName>
    </submittedName>
</protein>
<evidence type="ECO:0000256" key="3">
    <source>
        <dbReference type="ARBA" id="ARBA00022516"/>
    </source>
</evidence>
<keyword evidence="3" id="KW-0444">Lipid biosynthesis</keyword>
<dbReference type="SUPFAM" id="SSF111331">
    <property type="entry name" value="NAD kinase/diacylglycerol kinase-like"/>
    <property type="match status" value="1"/>
</dbReference>
<sequence length="296" mass="32544">MTKAMLIINPSSGKEKAPQYKAHAVEVLKSFHEEVVVCETQKEGDAAQFAREACLNKFDTVVSMGGDGTINESINGLAEQEFRPKFGLIPMGTVNDFARALGIPLEPAEAVNTLTSQTVRPVDIGKMNNHYFMNVLAVGAIAEATYNVTPEQKTKLGPFAYFIEGLKALIKKTPFQLTVEHDTGKWTGHAFLMLTALTNSIGGFETFAPQAKVNDGKFHIFILKDFSFPNILKIIPSLLKGELKEHEQVEYIRSSYVNVSSSEDLAVNIDGDEGERLPFNAEVLHSHLNIYVPAGK</sequence>
<dbReference type="Proteomes" id="UP000823486">
    <property type="component" value="Unassembled WGS sequence"/>
</dbReference>